<evidence type="ECO:0000313" key="5">
    <source>
        <dbReference type="EMBL" id="ODB95934.1"/>
    </source>
</evidence>
<dbReference type="SMART" id="SM00345">
    <property type="entry name" value="HTH_GNTR"/>
    <property type="match status" value="1"/>
</dbReference>
<dbReference type="GO" id="GO:0003700">
    <property type="term" value="F:DNA-binding transcription factor activity"/>
    <property type="evidence" value="ECO:0007669"/>
    <property type="project" value="InterPro"/>
</dbReference>
<dbReference type="PANTHER" id="PTHR43537">
    <property type="entry name" value="TRANSCRIPTIONAL REGULATOR, GNTR FAMILY"/>
    <property type="match status" value="1"/>
</dbReference>
<dbReference type="AlphaFoldDB" id="A0A1E2UN15"/>
<dbReference type="Pfam" id="PF07729">
    <property type="entry name" value="FCD"/>
    <property type="match status" value="1"/>
</dbReference>
<protein>
    <submittedName>
        <fullName evidence="5">GntR family transcriptional regulator</fullName>
    </submittedName>
</protein>
<evidence type="ECO:0000313" key="6">
    <source>
        <dbReference type="Proteomes" id="UP000094849"/>
    </source>
</evidence>
<keyword evidence="1" id="KW-0805">Transcription regulation</keyword>
<reference evidence="5 6" key="1">
    <citation type="submission" date="2016-03" db="EMBL/GenBank/DDBJ databases">
        <title>Chemosynthetic sulphur-oxidizing symbionts of marine invertebrate animals are capable of nitrogen fixation.</title>
        <authorList>
            <person name="Petersen J.M."/>
            <person name="Kemper A."/>
            <person name="Gruber-Vodicka H."/>
            <person name="Cardini U."/>
            <person name="Geest Mvander."/>
            <person name="Kleiner M."/>
            <person name="Bulgheresi S."/>
            <person name="Fussmann M."/>
            <person name="Herbold C."/>
            <person name="Seah B.K.B."/>
            <person name="Antony C.Paul."/>
            <person name="Liu D."/>
            <person name="Belitz A."/>
            <person name="Weber M."/>
        </authorList>
    </citation>
    <scope>NUCLEOTIDE SEQUENCE [LARGE SCALE GENOMIC DNA]</scope>
    <source>
        <strain evidence="5">G_D</strain>
    </source>
</reference>
<dbReference type="EMBL" id="LVJZ01000003">
    <property type="protein sequence ID" value="ODB95934.1"/>
    <property type="molecule type" value="Genomic_DNA"/>
</dbReference>
<dbReference type="InterPro" id="IPR036388">
    <property type="entry name" value="WH-like_DNA-bd_sf"/>
</dbReference>
<dbReference type="Gene3D" id="1.10.10.10">
    <property type="entry name" value="Winged helix-like DNA-binding domain superfamily/Winged helix DNA-binding domain"/>
    <property type="match status" value="1"/>
</dbReference>
<sequence length="240" mass="27851">MPRTYNDQKPTSGSRTLTDQAYLQLRSDIIHGALQPEEKLRIEHLREEYGVGASPLREALSRLTADGFVTAEGQRGFRVAPMSEADLADITRMRILLEKQALSQSIEHGDDAWESQIVATFYQLEKVEQSEKRDKAEWEIRNHDFHEALIAACTSKWLRRFYGILYDQHKRYRNIALNTEIPRDLHQEHEELRNAALARDKKRACDAIEQHIMRTAEITLKVLREEEADRENEVDRVAAT</sequence>
<dbReference type="SMART" id="SM00895">
    <property type="entry name" value="FCD"/>
    <property type="match status" value="1"/>
</dbReference>
<dbReference type="PANTHER" id="PTHR43537:SF20">
    <property type="entry name" value="HTH-TYPE TRANSCRIPTIONAL REPRESSOR GLAR"/>
    <property type="match status" value="1"/>
</dbReference>
<dbReference type="RefSeq" id="WP_069019591.1">
    <property type="nucleotide sequence ID" value="NZ_LVJY01000003.1"/>
</dbReference>
<feature type="domain" description="HTH gntR-type" evidence="4">
    <location>
        <begin position="15"/>
        <end position="82"/>
    </location>
</feature>
<evidence type="ECO:0000256" key="2">
    <source>
        <dbReference type="ARBA" id="ARBA00023125"/>
    </source>
</evidence>
<keyword evidence="6" id="KW-1185">Reference proteome</keyword>
<name>A0A1E2UN15_9GAMM</name>
<evidence type="ECO:0000259" key="4">
    <source>
        <dbReference type="PROSITE" id="PS50949"/>
    </source>
</evidence>
<proteinExistence type="predicted"/>
<dbReference type="Pfam" id="PF00392">
    <property type="entry name" value="GntR"/>
    <property type="match status" value="1"/>
</dbReference>
<dbReference type="InterPro" id="IPR036390">
    <property type="entry name" value="WH_DNA-bd_sf"/>
</dbReference>
<keyword evidence="2" id="KW-0238">DNA-binding</keyword>
<gene>
    <name evidence="5" type="ORF">A3196_03675</name>
</gene>
<dbReference type="SUPFAM" id="SSF48008">
    <property type="entry name" value="GntR ligand-binding domain-like"/>
    <property type="match status" value="1"/>
</dbReference>
<dbReference type="InterPro" id="IPR000524">
    <property type="entry name" value="Tscrpt_reg_HTH_GntR"/>
</dbReference>
<dbReference type="SUPFAM" id="SSF46785">
    <property type="entry name" value="Winged helix' DNA-binding domain"/>
    <property type="match status" value="1"/>
</dbReference>
<dbReference type="Gene3D" id="1.20.120.530">
    <property type="entry name" value="GntR ligand-binding domain-like"/>
    <property type="match status" value="1"/>
</dbReference>
<dbReference type="STRING" id="1818881.A3196_03675"/>
<keyword evidence="3" id="KW-0804">Transcription</keyword>
<dbReference type="GO" id="GO:0003677">
    <property type="term" value="F:DNA binding"/>
    <property type="evidence" value="ECO:0007669"/>
    <property type="project" value="UniProtKB-KW"/>
</dbReference>
<evidence type="ECO:0000256" key="3">
    <source>
        <dbReference type="ARBA" id="ARBA00023163"/>
    </source>
</evidence>
<organism evidence="5 6">
    <name type="scientific">Candidatus Thiodiazotropha endoloripes</name>
    <dbReference type="NCBI Taxonomy" id="1818881"/>
    <lineage>
        <taxon>Bacteria</taxon>
        <taxon>Pseudomonadati</taxon>
        <taxon>Pseudomonadota</taxon>
        <taxon>Gammaproteobacteria</taxon>
        <taxon>Chromatiales</taxon>
        <taxon>Sedimenticolaceae</taxon>
        <taxon>Candidatus Thiodiazotropha</taxon>
    </lineage>
</organism>
<dbReference type="InterPro" id="IPR008920">
    <property type="entry name" value="TF_FadR/GntR_C"/>
</dbReference>
<dbReference type="CDD" id="cd07377">
    <property type="entry name" value="WHTH_GntR"/>
    <property type="match status" value="1"/>
</dbReference>
<dbReference type="OrthoDB" id="9799812at2"/>
<dbReference type="PROSITE" id="PS50949">
    <property type="entry name" value="HTH_GNTR"/>
    <property type="match status" value="1"/>
</dbReference>
<accession>A0A1E2UN15</accession>
<dbReference type="Proteomes" id="UP000094849">
    <property type="component" value="Unassembled WGS sequence"/>
</dbReference>
<dbReference type="InterPro" id="IPR011711">
    <property type="entry name" value="GntR_C"/>
</dbReference>
<evidence type="ECO:0000256" key="1">
    <source>
        <dbReference type="ARBA" id="ARBA00023015"/>
    </source>
</evidence>
<comment type="caution">
    <text evidence="5">The sequence shown here is derived from an EMBL/GenBank/DDBJ whole genome shotgun (WGS) entry which is preliminary data.</text>
</comment>